<gene>
    <name evidence="2" type="ORF">A2625_05630</name>
</gene>
<dbReference type="InterPro" id="IPR036397">
    <property type="entry name" value="RNaseH_sf"/>
</dbReference>
<dbReference type="EMBL" id="METM01000011">
    <property type="protein sequence ID" value="OGB90363.1"/>
    <property type="molecule type" value="Genomic_DNA"/>
</dbReference>
<dbReference type="SUPFAM" id="SSF53098">
    <property type="entry name" value="Ribonuclease H-like"/>
    <property type="match status" value="1"/>
</dbReference>
<protein>
    <recommendedName>
        <fullName evidence="1">RNase H type-1 domain-containing protein</fullName>
    </recommendedName>
</protein>
<evidence type="ECO:0000313" key="2">
    <source>
        <dbReference type="EMBL" id="OGB90363.1"/>
    </source>
</evidence>
<sequence>MVVQIFTDGAARGNPGPAGIGVVIKKGAETLLEISGYVGKTTNNVAEYVALIRGLEEALLLGAIEAEAHSDSELLVKQVNGEYKVKNEGLVPLAYQVRALTSKFKKFSISHRVREENKHADELANRGIDEHGLKNSPLFGKI</sequence>
<comment type="caution">
    <text evidence="2">The sequence shown here is derived from an EMBL/GenBank/DDBJ whole genome shotgun (WGS) entry which is preliminary data.</text>
</comment>
<dbReference type="InterPro" id="IPR002156">
    <property type="entry name" value="RNaseH_domain"/>
</dbReference>
<dbReference type="AlphaFoldDB" id="A0A1F4Q2X3"/>
<dbReference type="Pfam" id="PF13456">
    <property type="entry name" value="RVT_3"/>
    <property type="match status" value="1"/>
</dbReference>
<reference evidence="2 3" key="1">
    <citation type="journal article" date="2016" name="Nat. Commun.">
        <title>Thousands of microbial genomes shed light on interconnected biogeochemical processes in an aquifer system.</title>
        <authorList>
            <person name="Anantharaman K."/>
            <person name="Brown C.T."/>
            <person name="Hug L.A."/>
            <person name="Sharon I."/>
            <person name="Castelle C.J."/>
            <person name="Probst A.J."/>
            <person name="Thomas B.C."/>
            <person name="Singh A."/>
            <person name="Wilkins M.J."/>
            <person name="Karaoz U."/>
            <person name="Brodie E.L."/>
            <person name="Williams K.H."/>
            <person name="Hubbard S.S."/>
            <person name="Banfield J.F."/>
        </authorList>
    </citation>
    <scope>NUCLEOTIDE SEQUENCE [LARGE SCALE GENOMIC DNA]</scope>
</reference>
<dbReference type="PROSITE" id="PS50879">
    <property type="entry name" value="RNASE_H_1"/>
    <property type="match status" value="1"/>
</dbReference>
<accession>A0A1F4Q2X3</accession>
<feature type="domain" description="RNase H type-1" evidence="1">
    <location>
        <begin position="1"/>
        <end position="129"/>
    </location>
</feature>
<proteinExistence type="predicted"/>
<dbReference type="PANTHER" id="PTHR48475:SF1">
    <property type="entry name" value="RNASE H TYPE-1 DOMAIN-CONTAINING PROTEIN"/>
    <property type="match status" value="1"/>
</dbReference>
<organism evidence="2 3">
    <name type="scientific">candidate division WOR-1 bacterium RIFCSPHIGHO2_01_FULL_53_15</name>
    <dbReference type="NCBI Taxonomy" id="1802564"/>
    <lineage>
        <taxon>Bacteria</taxon>
        <taxon>Bacillati</taxon>
        <taxon>Saganbacteria</taxon>
    </lineage>
</organism>
<dbReference type="Gene3D" id="3.30.420.10">
    <property type="entry name" value="Ribonuclease H-like superfamily/Ribonuclease H"/>
    <property type="match status" value="1"/>
</dbReference>
<evidence type="ECO:0000259" key="1">
    <source>
        <dbReference type="PROSITE" id="PS50879"/>
    </source>
</evidence>
<name>A0A1F4Q2X3_UNCSA</name>
<dbReference type="Proteomes" id="UP000178724">
    <property type="component" value="Unassembled WGS sequence"/>
</dbReference>
<dbReference type="InterPro" id="IPR012337">
    <property type="entry name" value="RNaseH-like_sf"/>
</dbReference>
<dbReference type="PANTHER" id="PTHR48475">
    <property type="entry name" value="RIBONUCLEASE H"/>
    <property type="match status" value="1"/>
</dbReference>
<dbReference type="CDD" id="cd09279">
    <property type="entry name" value="RNase_HI_like"/>
    <property type="match status" value="1"/>
</dbReference>
<dbReference type="GO" id="GO:0004523">
    <property type="term" value="F:RNA-DNA hybrid ribonuclease activity"/>
    <property type="evidence" value="ECO:0007669"/>
    <property type="project" value="InterPro"/>
</dbReference>
<dbReference type="GO" id="GO:0003676">
    <property type="term" value="F:nucleic acid binding"/>
    <property type="evidence" value="ECO:0007669"/>
    <property type="project" value="InterPro"/>
</dbReference>
<evidence type="ECO:0000313" key="3">
    <source>
        <dbReference type="Proteomes" id="UP000178724"/>
    </source>
</evidence>